<feature type="domain" description="NUP160 C-terminal TPR" evidence="7">
    <location>
        <begin position="1120"/>
        <end position="1364"/>
    </location>
</feature>
<evidence type="ECO:0000256" key="3">
    <source>
        <dbReference type="ARBA" id="ARBA00023242"/>
    </source>
</evidence>
<organism evidence="8 9">
    <name type="scientific">Heliocybe sulcata</name>
    <dbReference type="NCBI Taxonomy" id="5364"/>
    <lineage>
        <taxon>Eukaryota</taxon>
        <taxon>Fungi</taxon>
        <taxon>Dikarya</taxon>
        <taxon>Basidiomycota</taxon>
        <taxon>Agaricomycotina</taxon>
        <taxon>Agaricomycetes</taxon>
        <taxon>Gloeophyllales</taxon>
        <taxon>Gloeophyllaceae</taxon>
        <taxon>Heliocybe</taxon>
    </lineage>
</organism>
<proteinExistence type="predicted"/>
<accession>A0A5C3NGI5</accession>
<protein>
    <recommendedName>
        <fullName evidence="10">Nucleoporin Nup120/160-domain-containing protein</fullName>
    </recommendedName>
</protein>
<keyword evidence="2" id="KW-0813">Transport</keyword>
<dbReference type="Pfam" id="PF23347">
    <property type="entry name" value="TPR_Nup160_C"/>
    <property type="match status" value="1"/>
</dbReference>
<comment type="subcellular location">
    <subcellularLocation>
        <location evidence="1">Nucleus</location>
    </subcellularLocation>
</comment>
<dbReference type="GO" id="GO:0005643">
    <property type="term" value="C:nuclear pore"/>
    <property type="evidence" value="ECO:0007669"/>
    <property type="project" value="TreeGrafter"/>
</dbReference>
<dbReference type="InterPro" id="IPR021717">
    <property type="entry name" value="Nucleoporin_Nup160"/>
</dbReference>
<evidence type="ECO:0000313" key="8">
    <source>
        <dbReference type="EMBL" id="TFK56037.1"/>
    </source>
</evidence>
<gene>
    <name evidence="8" type="ORF">OE88DRAFT_1652614</name>
</gene>
<sequence>MDGAMLQATQFSSLFPASRATCRYVDTTRRDVPLRPPPEDSDAPIEHAIHSTVLHSTWAGPVVLRVLNDRITIELVALTLDIPPLRFVFPAAIASAPGIFLRESDALHVIAVTNVGSLFHLVVPAYDDELLWDVDFQPNWCREHHIQSLGGSVDGIVHVQGLQTVFIGLSNGNLLRIDADARAEESGQDHWTENVFHHGSFLSSWTSYIPTLGMSSADGAQIVAAASHPDLTDIDRIWTLSRDRTLRLWTATAGCIATRAVGPATQDRSSTPMSESSPSPSKYTALLEAGPRNLLRVFTLGDDLDVIFVLAFVPTPASTSSGGTLYVFKTEDDQLQPLSPISCSPTSVHCHLQEFLVVDYTLYTLWDRQGRSYVEWYDLAESAQSLETDNVRWKTASYAHEVELTPAYLDELLYSHGSLTDKCFEAVMRPGMFSMLTLRTALRQYSDACLSLPGPPPPQLQTSYATLGENIAAVVGCTVNLTRDAQTGSLQYDKYWAALRRDWEGFIARCREIERSARWPLAIGVDKSGAIVFVERERAGSVIPEDPALARRRMLLSSVSLEPRHLMLDVAWVLRTGLSPETLRNMEDRLTEIEQQESSFSYLDIVVQDPMDIIVDEGLDDWIKTRLLGHDRHLEFLFRQSLDIITQRHSVVKREEEEVALAVSVEHGLRQSRSVWQRLLAASYVTDTVDARYELCLTLLLMLWYLRENLRDDHADVVDELLVAFRGLAMLRHVVRQPAGELKGARGITADGSSDEMIARMRNMRMSETVDGFTPVYSLVDRLLASSGDSFELPKSAHKFLGDSGLLDASSMTVTSAGDARFCDRLRELGYTQFALDLMAWLPMSSPLTYVRAKLWLNMGRFDDAARLFESLAGSYEGLPEEECGHVDVVAPAGVLTSQYNFYLHVAGLFRAARVTPCEIAFSQLAISAAPPGTDLQELWYTIIKGYTDLAQYEDAYSALISTPYERLKRDCVSDLVFRMCEDYAVEKLMTFNFAAFADEVERALSFKARNVDPMTRPFYSLVLHTWFIRRGDYRNAALTMYQRGRKLAEHPVYWKDLPRQLEAYLTAINTLSLLDPKNAWFVMPAVSDADNEPRKRRRLSKHIPEDKYAVGKRDSEIVELADIRYDYALLSARLELMRLNPEAGSVTDHLLAPSSIVMRLAQANRFTTAMSVARSLDVDMSDLFSLVTRQCLRLSYDPDMVIHEDISDWLLTDNVKSWSGSPAARAWGYIRESLQRHDSQETDFKYTKAVFETILDRESTPPPWLTGILEENHHEWLIRTCLRYEMVELMLQYTISLIRKSDASLPQNASSNAMATWLPYNLIDQVLEGCDSQMEMSEEARSLCKTVKEEIDGRLRRLEKMAQNDLAS</sequence>
<evidence type="ECO:0000256" key="4">
    <source>
        <dbReference type="SAM" id="MobiDB-lite"/>
    </source>
</evidence>
<evidence type="ECO:0000259" key="7">
    <source>
        <dbReference type="Pfam" id="PF23347"/>
    </source>
</evidence>
<evidence type="ECO:0000259" key="5">
    <source>
        <dbReference type="Pfam" id="PF11715"/>
    </source>
</evidence>
<dbReference type="PANTHER" id="PTHR21286">
    <property type="entry name" value="NUCLEAR PORE COMPLEX PROTEIN NUP160"/>
    <property type="match status" value="1"/>
</dbReference>
<keyword evidence="9" id="KW-1185">Reference proteome</keyword>
<name>A0A5C3NGI5_9AGAM</name>
<feature type="region of interest" description="Disordered" evidence="4">
    <location>
        <begin position="261"/>
        <end position="282"/>
    </location>
</feature>
<dbReference type="STRING" id="5364.A0A5C3NGI5"/>
<dbReference type="Pfam" id="PF23300">
    <property type="entry name" value="HEAT_Nup120"/>
    <property type="match status" value="1"/>
</dbReference>
<dbReference type="OrthoDB" id="67716at2759"/>
<feature type="compositionally biased region" description="Low complexity" evidence="4">
    <location>
        <begin position="269"/>
        <end position="281"/>
    </location>
</feature>
<evidence type="ECO:0000259" key="6">
    <source>
        <dbReference type="Pfam" id="PF23300"/>
    </source>
</evidence>
<dbReference type="InterPro" id="IPR059141">
    <property type="entry name" value="Beta-prop_Nup120_160"/>
</dbReference>
<dbReference type="EMBL" id="ML213504">
    <property type="protein sequence ID" value="TFK56037.1"/>
    <property type="molecule type" value="Genomic_DNA"/>
</dbReference>
<evidence type="ECO:0008006" key="10">
    <source>
        <dbReference type="Google" id="ProtNLM"/>
    </source>
</evidence>
<dbReference type="GO" id="GO:0017056">
    <property type="term" value="F:structural constituent of nuclear pore"/>
    <property type="evidence" value="ECO:0007669"/>
    <property type="project" value="TreeGrafter"/>
</dbReference>
<dbReference type="PANTHER" id="PTHR21286:SF0">
    <property type="entry name" value="NUCLEAR PORE COMPLEX PROTEIN NUP160"/>
    <property type="match status" value="1"/>
</dbReference>
<feature type="domain" description="Nucleoporin nup120-like HEAT repeat" evidence="6">
    <location>
        <begin position="822"/>
        <end position="982"/>
    </location>
</feature>
<dbReference type="InterPro" id="IPR056536">
    <property type="entry name" value="TPR_NUP160_C"/>
</dbReference>
<evidence type="ECO:0000313" key="9">
    <source>
        <dbReference type="Proteomes" id="UP000305948"/>
    </source>
</evidence>
<evidence type="ECO:0000256" key="1">
    <source>
        <dbReference type="ARBA" id="ARBA00004123"/>
    </source>
</evidence>
<dbReference type="InterPro" id="IPR056548">
    <property type="entry name" value="HEAT_Nup120"/>
</dbReference>
<keyword evidence="3" id="KW-0539">Nucleus</keyword>
<evidence type="ECO:0000256" key="2">
    <source>
        <dbReference type="ARBA" id="ARBA00022448"/>
    </source>
</evidence>
<dbReference type="Pfam" id="PF11715">
    <property type="entry name" value="Beta-prop_Nup120_160"/>
    <property type="match status" value="1"/>
</dbReference>
<dbReference type="Proteomes" id="UP000305948">
    <property type="component" value="Unassembled WGS sequence"/>
</dbReference>
<feature type="domain" description="Nucleoporin Nup120/160 beta-propeller" evidence="5">
    <location>
        <begin position="64"/>
        <end position="537"/>
    </location>
</feature>
<reference evidence="8 9" key="1">
    <citation type="journal article" date="2019" name="Nat. Ecol. Evol.">
        <title>Megaphylogeny resolves global patterns of mushroom evolution.</title>
        <authorList>
            <person name="Varga T."/>
            <person name="Krizsan K."/>
            <person name="Foldi C."/>
            <person name="Dima B."/>
            <person name="Sanchez-Garcia M."/>
            <person name="Sanchez-Ramirez S."/>
            <person name="Szollosi G.J."/>
            <person name="Szarkandi J.G."/>
            <person name="Papp V."/>
            <person name="Albert L."/>
            <person name="Andreopoulos W."/>
            <person name="Angelini C."/>
            <person name="Antonin V."/>
            <person name="Barry K.W."/>
            <person name="Bougher N.L."/>
            <person name="Buchanan P."/>
            <person name="Buyck B."/>
            <person name="Bense V."/>
            <person name="Catcheside P."/>
            <person name="Chovatia M."/>
            <person name="Cooper J."/>
            <person name="Damon W."/>
            <person name="Desjardin D."/>
            <person name="Finy P."/>
            <person name="Geml J."/>
            <person name="Haridas S."/>
            <person name="Hughes K."/>
            <person name="Justo A."/>
            <person name="Karasinski D."/>
            <person name="Kautmanova I."/>
            <person name="Kiss B."/>
            <person name="Kocsube S."/>
            <person name="Kotiranta H."/>
            <person name="LaButti K.M."/>
            <person name="Lechner B.E."/>
            <person name="Liimatainen K."/>
            <person name="Lipzen A."/>
            <person name="Lukacs Z."/>
            <person name="Mihaltcheva S."/>
            <person name="Morgado L.N."/>
            <person name="Niskanen T."/>
            <person name="Noordeloos M.E."/>
            <person name="Ohm R.A."/>
            <person name="Ortiz-Santana B."/>
            <person name="Ovrebo C."/>
            <person name="Racz N."/>
            <person name="Riley R."/>
            <person name="Savchenko A."/>
            <person name="Shiryaev A."/>
            <person name="Soop K."/>
            <person name="Spirin V."/>
            <person name="Szebenyi C."/>
            <person name="Tomsovsky M."/>
            <person name="Tulloss R.E."/>
            <person name="Uehling J."/>
            <person name="Grigoriev I.V."/>
            <person name="Vagvolgyi C."/>
            <person name="Papp T."/>
            <person name="Martin F.M."/>
            <person name="Miettinen O."/>
            <person name="Hibbett D.S."/>
            <person name="Nagy L.G."/>
        </authorList>
    </citation>
    <scope>NUCLEOTIDE SEQUENCE [LARGE SCALE GENOMIC DNA]</scope>
    <source>
        <strain evidence="8 9">OMC1185</strain>
    </source>
</reference>